<organism evidence="2 3">
    <name type="scientific">Araneus ventricosus</name>
    <name type="common">Orbweaver spider</name>
    <name type="synonym">Epeira ventricosa</name>
    <dbReference type="NCBI Taxonomy" id="182803"/>
    <lineage>
        <taxon>Eukaryota</taxon>
        <taxon>Metazoa</taxon>
        <taxon>Ecdysozoa</taxon>
        <taxon>Arthropoda</taxon>
        <taxon>Chelicerata</taxon>
        <taxon>Arachnida</taxon>
        <taxon>Araneae</taxon>
        <taxon>Araneomorphae</taxon>
        <taxon>Entelegynae</taxon>
        <taxon>Araneoidea</taxon>
        <taxon>Araneidae</taxon>
        <taxon>Araneus</taxon>
    </lineage>
</organism>
<comment type="caution">
    <text evidence="2">The sequence shown here is derived from an EMBL/GenBank/DDBJ whole genome shotgun (WGS) entry which is preliminary data.</text>
</comment>
<protein>
    <submittedName>
        <fullName evidence="2">Uncharacterized protein</fullName>
    </submittedName>
</protein>
<evidence type="ECO:0000313" key="2">
    <source>
        <dbReference type="EMBL" id="GBM82231.1"/>
    </source>
</evidence>
<dbReference type="AlphaFoldDB" id="A0A4Y2IWE1"/>
<sequence>MWIWYTLNVLSGVKRLYNVPTFQHGNSETLHPRFDAPVNQHREPTGITSGIKRQQAYVLHAHAHTPGSPPRVKVTHNPSLGPSETKKRWSNLEKIQLARDLRAILPLGQ</sequence>
<dbReference type="EMBL" id="BGPR01002996">
    <property type="protein sequence ID" value="GBM82231.1"/>
    <property type="molecule type" value="Genomic_DNA"/>
</dbReference>
<feature type="region of interest" description="Disordered" evidence="1">
    <location>
        <begin position="63"/>
        <end position="87"/>
    </location>
</feature>
<dbReference type="Proteomes" id="UP000499080">
    <property type="component" value="Unassembled WGS sequence"/>
</dbReference>
<evidence type="ECO:0000313" key="3">
    <source>
        <dbReference type="Proteomes" id="UP000499080"/>
    </source>
</evidence>
<proteinExistence type="predicted"/>
<name>A0A4Y2IWE1_ARAVE</name>
<accession>A0A4Y2IWE1</accession>
<gene>
    <name evidence="2" type="ORF">AVEN_436_1</name>
</gene>
<keyword evidence="3" id="KW-1185">Reference proteome</keyword>
<reference evidence="2 3" key="1">
    <citation type="journal article" date="2019" name="Sci. Rep.">
        <title>Orb-weaving spider Araneus ventricosus genome elucidates the spidroin gene catalogue.</title>
        <authorList>
            <person name="Kono N."/>
            <person name="Nakamura H."/>
            <person name="Ohtoshi R."/>
            <person name="Moran D.A.P."/>
            <person name="Shinohara A."/>
            <person name="Yoshida Y."/>
            <person name="Fujiwara M."/>
            <person name="Mori M."/>
            <person name="Tomita M."/>
            <person name="Arakawa K."/>
        </authorList>
    </citation>
    <scope>NUCLEOTIDE SEQUENCE [LARGE SCALE GENOMIC DNA]</scope>
</reference>
<evidence type="ECO:0000256" key="1">
    <source>
        <dbReference type="SAM" id="MobiDB-lite"/>
    </source>
</evidence>